<gene>
    <name evidence="3" type="ORF">BECKTUN1418E_GA0071001_11634</name>
    <name evidence="2" type="ORF">BECKTUN1418F_GA0071002_11684</name>
</gene>
<sequence>MQKIYEILRLEHEAKLSHGNIAKALGVSKGAVTKYVGLAQDRRIGWPLPEGQDDETLARLLLPSRKPVVGKVEPDYFWIHTELKRKGVTIQLLWAEYTATHGAAAYQYSRFCELYRHWRQ</sequence>
<feature type="domain" description="HTH IS408-type" evidence="1">
    <location>
        <begin position="4"/>
        <end position="83"/>
    </location>
</feature>
<dbReference type="AlphaFoldDB" id="A0A451APB7"/>
<evidence type="ECO:0000313" key="3">
    <source>
        <dbReference type="EMBL" id="VFK67845.1"/>
    </source>
</evidence>
<evidence type="ECO:0000259" key="1">
    <source>
        <dbReference type="PROSITE" id="PS50532"/>
    </source>
</evidence>
<reference evidence="3" key="1">
    <citation type="submission" date="2019-02" db="EMBL/GenBank/DDBJ databases">
        <authorList>
            <person name="Gruber-Vodicka R. H."/>
            <person name="Seah K. B. B."/>
        </authorList>
    </citation>
    <scope>NUCLEOTIDE SEQUENCE</scope>
    <source>
        <strain evidence="3">BECK_BY2</strain>
        <strain evidence="2">BECK_BY3</strain>
    </source>
</reference>
<dbReference type="EMBL" id="CAADFV010000163">
    <property type="protein sequence ID" value="VFK67845.1"/>
    <property type="molecule type" value="Genomic_DNA"/>
</dbReference>
<dbReference type="PROSITE" id="PS50532">
    <property type="entry name" value="HTH_IS408"/>
    <property type="match status" value="1"/>
</dbReference>
<evidence type="ECO:0000313" key="2">
    <source>
        <dbReference type="EMBL" id="VFK59250.1"/>
    </source>
</evidence>
<organism evidence="3">
    <name type="scientific">Candidatus Kentrum sp. TUN</name>
    <dbReference type="NCBI Taxonomy" id="2126343"/>
    <lineage>
        <taxon>Bacteria</taxon>
        <taxon>Pseudomonadati</taxon>
        <taxon>Pseudomonadota</taxon>
        <taxon>Gammaproteobacteria</taxon>
        <taxon>Candidatus Kentrum</taxon>
    </lineage>
</organism>
<accession>A0A451APB7</accession>
<dbReference type="EMBL" id="CAADFY010000168">
    <property type="protein sequence ID" value="VFK59250.1"/>
    <property type="molecule type" value="Genomic_DNA"/>
</dbReference>
<name>A0A451APB7_9GAMM</name>
<dbReference type="InterPro" id="IPR017895">
    <property type="entry name" value="HTH_IS408/IS1162_type"/>
</dbReference>
<protein>
    <recommendedName>
        <fullName evidence="1">HTH IS408-type domain-containing protein</fullName>
    </recommendedName>
</protein>
<proteinExistence type="predicted"/>